<evidence type="ECO:0000256" key="10">
    <source>
        <dbReference type="ARBA" id="ARBA00023136"/>
    </source>
</evidence>
<dbReference type="PROSITE" id="PS50885">
    <property type="entry name" value="HAMP"/>
    <property type="match status" value="1"/>
</dbReference>
<protein>
    <recommendedName>
        <fullName evidence="3">histidine kinase</fullName>
        <ecNumber evidence="3">2.7.13.3</ecNumber>
    </recommendedName>
</protein>
<evidence type="ECO:0000313" key="15">
    <source>
        <dbReference type="EMBL" id="MUN62277.1"/>
    </source>
</evidence>
<keyword evidence="8 12" id="KW-1133">Transmembrane helix</keyword>
<evidence type="ECO:0000259" key="14">
    <source>
        <dbReference type="PROSITE" id="PS50885"/>
    </source>
</evidence>
<dbReference type="Gene3D" id="3.30.565.10">
    <property type="entry name" value="Histidine kinase-like ATPase, C-terminal domain"/>
    <property type="match status" value="1"/>
</dbReference>
<dbReference type="CDD" id="cd00082">
    <property type="entry name" value="HisKA"/>
    <property type="match status" value="1"/>
</dbReference>
<dbReference type="InterPro" id="IPR005467">
    <property type="entry name" value="His_kinase_dom"/>
</dbReference>
<keyword evidence="16" id="KW-1185">Reference proteome</keyword>
<evidence type="ECO:0000256" key="1">
    <source>
        <dbReference type="ARBA" id="ARBA00000085"/>
    </source>
</evidence>
<feature type="transmembrane region" description="Helical" evidence="12">
    <location>
        <begin position="196"/>
        <end position="218"/>
    </location>
</feature>
<name>A0A6N8GJ32_9MICC</name>
<feature type="region of interest" description="Disordered" evidence="11">
    <location>
        <begin position="494"/>
        <end position="529"/>
    </location>
</feature>
<evidence type="ECO:0000256" key="5">
    <source>
        <dbReference type="ARBA" id="ARBA00022679"/>
    </source>
</evidence>
<dbReference type="GO" id="GO:0005886">
    <property type="term" value="C:plasma membrane"/>
    <property type="evidence" value="ECO:0007669"/>
    <property type="project" value="UniProtKB-SubCell"/>
</dbReference>
<gene>
    <name evidence="15" type="ORF">GMA12_03820</name>
</gene>
<dbReference type="PANTHER" id="PTHR45436">
    <property type="entry name" value="SENSOR HISTIDINE KINASE YKOH"/>
    <property type="match status" value="1"/>
</dbReference>
<evidence type="ECO:0000256" key="2">
    <source>
        <dbReference type="ARBA" id="ARBA00004236"/>
    </source>
</evidence>
<feature type="domain" description="HAMP" evidence="14">
    <location>
        <begin position="219"/>
        <end position="272"/>
    </location>
</feature>
<feature type="compositionally biased region" description="Low complexity" evidence="11">
    <location>
        <begin position="510"/>
        <end position="529"/>
    </location>
</feature>
<dbReference type="SMART" id="SM00388">
    <property type="entry name" value="HisKA"/>
    <property type="match status" value="1"/>
</dbReference>
<dbReference type="SUPFAM" id="SSF47384">
    <property type="entry name" value="Homodimeric domain of signal transducing histidine kinase"/>
    <property type="match status" value="1"/>
</dbReference>
<dbReference type="EC" id="2.7.13.3" evidence="3"/>
<reference evidence="15 16" key="1">
    <citation type="submission" date="2019-12" db="EMBL/GenBank/DDBJ databases">
        <authorList>
            <person name="Shi Y."/>
        </authorList>
    </citation>
    <scope>NUCLEOTIDE SEQUENCE [LARGE SCALE GENOMIC DNA]</scope>
    <source>
        <strain evidence="15 16">JCM 17929</strain>
    </source>
</reference>
<keyword evidence="10 12" id="KW-0472">Membrane</keyword>
<evidence type="ECO:0000256" key="6">
    <source>
        <dbReference type="ARBA" id="ARBA00022692"/>
    </source>
</evidence>
<dbReference type="InterPro" id="IPR004358">
    <property type="entry name" value="Sig_transdc_His_kin-like_C"/>
</dbReference>
<evidence type="ECO:0000256" key="3">
    <source>
        <dbReference type="ARBA" id="ARBA00012438"/>
    </source>
</evidence>
<dbReference type="EMBL" id="WOGU01000002">
    <property type="protein sequence ID" value="MUN62277.1"/>
    <property type="molecule type" value="Genomic_DNA"/>
</dbReference>
<feature type="compositionally biased region" description="Pro residues" evidence="11">
    <location>
        <begin position="497"/>
        <end position="509"/>
    </location>
</feature>
<dbReference type="SMART" id="SM00304">
    <property type="entry name" value="HAMP"/>
    <property type="match status" value="1"/>
</dbReference>
<dbReference type="InterPro" id="IPR036097">
    <property type="entry name" value="HisK_dim/P_sf"/>
</dbReference>
<feature type="domain" description="Histidine kinase" evidence="13">
    <location>
        <begin position="280"/>
        <end position="499"/>
    </location>
</feature>
<keyword evidence="4" id="KW-0597">Phosphoprotein</keyword>
<dbReference type="Gene3D" id="6.10.340.10">
    <property type="match status" value="1"/>
</dbReference>
<comment type="catalytic activity">
    <reaction evidence="1">
        <text>ATP + protein L-histidine = ADP + protein N-phospho-L-histidine.</text>
        <dbReference type="EC" id="2.7.13.3"/>
    </reaction>
</comment>
<dbReference type="SUPFAM" id="SSF55874">
    <property type="entry name" value="ATPase domain of HSP90 chaperone/DNA topoisomerase II/histidine kinase"/>
    <property type="match status" value="1"/>
</dbReference>
<keyword evidence="6 12" id="KW-0812">Transmembrane</keyword>
<evidence type="ECO:0000256" key="8">
    <source>
        <dbReference type="ARBA" id="ARBA00022989"/>
    </source>
</evidence>
<dbReference type="RefSeq" id="WP_156267281.1">
    <property type="nucleotide sequence ID" value="NZ_WOGU01000002.1"/>
</dbReference>
<dbReference type="PROSITE" id="PS50109">
    <property type="entry name" value="HIS_KIN"/>
    <property type="match status" value="1"/>
</dbReference>
<proteinExistence type="predicted"/>
<keyword evidence="9" id="KW-0902">Two-component regulatory system</keyword>
<dbReference type="InterPro" id="IPR050428">
    <property type="entry name" value="TCS_sensor_his_kinase"/>
</dbReference>
<dbReference type="InterPro" id="IPR003594">
    <property type="entry name" value="HATPase_dom"/>
</dbReference>
<dbReference type="Pfam" id="PF00672">
    <property type="entry name" value="HAMP"/>
    <property type="match status" value="1"/>
</dbReference>
<organism evidence="15 16">
    <name type="scientific">Kocuria sediminis</name>
    <dbReference type="NCBI Taxonomy" id="1038857"/>
    <lineage>
        <taxon>Bacteria</taxon>
        <taxon>Bacillati</taxon>
        <taxon>Actinomycetota</taxon>
        <taxon>Actinomycetes</taxon>
        <taxon>Micrococcales</taxon>
        <taxon>Micrococcaceae</taxon>
        <taxon>Kocuria</taxon>
    </lineage>
</organism>
<dbReference type="Pfam" id="PF00512">
    <property type="entry name" value="HisKA"/>
    <property type="match status" value="1"/>
</dbReference>
<keyword evidence="5" id="KW-0808">Transferase</keyword>
<dbReference type="Pfam" id="PF02518">
    <property type="entry name" value="HATPase_c"/>
    <property type="match status" value="1"/>
</dbReference>
<dbReference type="InterPro" id="IPR036890">
    <property type="entry name" value="HATPase_C_sf"/>
</dbReference>
<dbReference type="PANTHER" id="PTHR45436:SF5">
    <property type="entry name" value="SENSOR HISTIDINE KINASE TRCS"/>
    <property type="match status" value="1"/>
</dbReference>
<dbReference type="CDD" id="cd00075">
    <property type="entry name" value="HATPase"/>
    <property type="match status" value="1"/>
</dbReference>
<evidence type="ECO:0000256" key="11">
    <source>
        <dbReference type="SAM" id="MobiDB-lite"/>
    </source>
</evidence>
<sequence>MAVARWGRLRTELRSVRTRVLATTLAVLAVALLAVGGLTHYLRLVDLDESVQRDLAQEAGELQRLAQRGPLRPGAPLSDDLDTRSQERFTDLRRLFYSFMTTTVPGEYESVLAVIDGEPIFEHADRSRFELDDPGTLAAVSERVLPGQTVVFDVEQNGRQLRLGVVSVLLDEDPRQGYLVVGVDMGAQRAIILDSLWRYLGVSALTVGVAGLVAYVLVGRVTAPITRLRRATEQISPEDLGQRVPVAQNDSDVGQLAVNFNGMLDRIEAAFAQQRQFLDDAAHELRTPLTILHGNLELLDEQDPADVEETRALLLDEIERMNRLVDDLLLLATAQRADFIRPGDLDVPVWLARTMERVRALGDRRWALESRAEGRIVADGQRLTQAVVQLAANAVKFSGPGDTVALGAAWAPGPARPGPGTPGRHLEVWVRDTGVGVAPEDQQRIFERFGRAESGRTVEGSGLGLAIVAAIAQGHGGTVALRSRPGQGATFTLRLPGSPPAAPGAPAPGAPASAPAAGTSRPARAGLGA</sequence>
<evidence type="ECO:0000259" key="13">
    <source>
        <dbReference type="PROSITE" id="PS50109"/>
    </source>
</evidence>
<dbReference type="CDD" id="cd06225">
    <property type="entry name" value="HAMP"/>
    <property type="match status" value="1"/>
</dbReference>
<accession>A0A6N8GJ32</accession>
<dbReference type="GO" id="GO:0000155">
    <property type="term" value="F:phosphorelay sensor kinase activity"/>
    <property type="evidence" value="ECO:0007669"/>
    <property type="project" value="InterPro"/>
</dbReference>
<dbReference type="SMART" id="SM00387">
    <property type="entry name" value="HATPase_c"/>
    <property type="match status" value="1"/>
</dbReference>
<dbReference type="Gene3D" id="1.10.287.130">
    <property type="match status" value="1"/>
</dbReference>
<comment type="caution">
    <text evidence="15">The sequence shown here is derived from an EMBL/GenBank/DDBJ whole genome shotgun (WGS) entry which is preliminary data.</text>
</comment>
<evidence type="ECO:0000256" key="9">
    <source>
        <dbReference type="ARBA" id="ARBA00023012"/>
    </source>
</evidence>
<evidence type="ECO:0000256" key="4">
    <source>
        <dbReference type="ARBA" id="ARBA00022553"/>
    </source>
</evidence>
<dbReference type="AlphaFoldDB" id="A0A6N8GJ32"/>
<dbReference type="InterPro" id="IPR003661">
    <property type="entry name" value="HisK_dim/P_dom"/>
</dbReference>
<evidence type="ECO:0000256" key="7">
    <source>
        <dbReference type="ARBA" id="ARBA00022777"/>
    </source>
</evidence>
<feature type="transmembrane region" description="Helical" evidence="12">
    <location>
        <begin position="20"/>
        <end position="42"/>
    </location>
</feature>
<comment type="subcellular location">
    <subcellularLocation>
        <location evidence="2">Cell membrane</location>
    </subcellularLocation>
</comment>
<dbReference type="PRINTS" id="PR00344">
    <property type="entry name" value="BCTRLSENSOR"/>
</dbReference>
<dbReference type="FunFam" id="1.10.287.130:FF:000001">
    <property type="entry name" value="Two-component sensor histidine kinase"/>
    <property type="match status" value="1"/>
</dbReference>
<dbReference type="InterPro" id="IPR003660">
    <property type="entry name" value="HAMP_dom"/>
</dbReference>
<dbReference type="Proteomes" id="UP000436989">
    <property type="component" value="Unassembled WGS sequence"/>
</dbReference>
<evidence type="ECO:0000256" key="12">
    <source>
        <dbReference type="SAM" id="Phobius"/>
    </source>
</evidence>
<keyword evidence="7" id="KW-0418">Kinase</keyword>
<dbReference type="SUPFAM" id="SSF158472">
    <property type="entry name" value="HAMP domain-like"/>
    <property type="match status" value="1"/>
</dbReference>
<evidence type="ECO:0000313" key="16">
    <source>
        <dbReference type="Proteomes" id="UP000436989"/>
    </source>
</evidence>